<dbReference type="EMBL" id="UASN01000022">
    <property type="protein sequence ID" value="SQC18382.1"/>
    <property type="molecule type" value="Genomic_DNA"/>
</dbReference>
<name>A0A2X3CMT9_KLEPN</name>
<proteinExistence type="predicted"/>
<organism evidence="1 2">
    <name type="scientific">Klebsiella pneumoniae</name>
    <dbReference type="NCBI Taxonomy" id="573"/>
    <lineage>
        <taxon>Bacteria</taxon>
        <taxon>Pseudomonadati</taxon>
        <taxon>Pseudomonadota</taxon>
        <taxon>Gammaproteobacteria</taxon>
        <taxon>Enterobacterales</taxon>
        <taxon>Enterobacteriaceae</taxon>
        <taxon>Klebsiella/Raoultella group</taxon>
        <taxon>Klebsiella</taxon>
        <taxon>Klebsiella pneumoniae complex</taxon>
    </lineage>
</organism>
<accession>A0A2X3CMT9</accession>
<dbReference type="AlphaFoldDB" id="A0A2X3CMT9"/>
<sequence>MGVGQLVETVRQLNTFVIDLKALSDPDDLPG</sequence>
<reference evidence="1 2" key="1">
    <citation type="submission" date="2018-06" db="EMBL/GenBank/DDBJ databases">
        <authorList>
            <consortium name="Pathogen Informatics"/>
            <person name="Doyle S."/>
        </authorList>
    </citation>
    <scope>NUCLEOTIDE SEQUENCE [LARGE SCALE GENOMIC DNA]</scope>
    <source>
        <strain evidence="1 2">NCTC9601</strain>
    </source>
</reference>
<evidence type="ECO:0000313" key="2">
    <source>
        <dbReference type="Proteomes" id="UP000251123"/>
    </source>
</evidence>
<gene>
    <name evidence="1" type="ORF">NCTC9601_05314</name>
</gene>
<evidence type="ECO:0000313" key="1">
    <source>
        <dbReference type="EMBL" id="SQC18382.1"/>
    </source>
</evidence>
<dbReference type="Proteomes" id="UP000251123">
    <property type="component" value="Unassembled WGS sequence"/>
</dbReference>
<protein>
    <submittedName>
        <fullName evidence="1">Uncharacterized protein</fullName>
    </submittedName>
</protein>